<feature type="domain" description="PAS" evidence="1">
    <location>
        <begin position="1"/>
        <end position="50"/>
    </location>
</feature>
<feature type="non-terminal residue" evidence="2">
    <location>
        <position position="432"/>
    </location>
</feature>
<feature type="domain" description="PAS" evidence="1">
    <location>
        <begin position="228"/>
        <end position="298"/>
    </location>
</feature>
<protein>
    <submittedName>
        <fullName evidence="2">PAS domain S-box-containing protein</fullName>
    </submittedName>
</protein>
<dbReference type="InterPro" id="IPR013655">
    <property type="entry name" value="PAS_fold_3"/>
</dbReference>
<dbReference type="InterPro" id="IPR000014">
    <property type="entry name" value="PAS"/>
</dbReference>
<evidence type="ECO:0000313" key="2">
    <source>
        <dbReference type="EMBL" id="SNT37627.1"/>
    </source>
</evidence>
<dbReference type="PROSITE" id="PS50112">
    <property type="entry name" value="PAS"/>
    <property type="match status" value="4"/>
</dbReference>
<feature type="domain" description="PAS" evidence="1">
    <location>
        <begin position="102"/>
        <end position="172"/>
    </location>
</feature>
<reference evidence="3" key="1">
    <citation type="submission" date="2017-06" db="EMBL/GenBank/DDBJ databases">
        <authorList>
            <person name="Varghese N."/>
            <person name="Submissions S."/>
        </authorList>
    </citation>
    <scope>NUCLEOTIDE SEQUENCE [LARGE SCALE GENOMIC DNA]</scope>
    <source>
        <strain evidence="3">NKM1</strain>
    </source>
</reference>
<dbReference type="InterPro" id="IPR013656">
    <property type="entry name" value="PAS_4"/>
</dbReference>
<dbReference type="EMBL" id="FZOQ01000077">
    <property type="protein sequence ID" value="SNT37627.1"/>
    <property type="molecule type" value="Genomic_DNA"/>
</dbReference>
<dbReference type="AlphaFoldDB" id="A0A239M477"/>
<dbReference type="InterPro" id="IPR052155">
    <property type="entry name" value="Biofilm_reg_signaling"/>
</dbReference>
<dbReference type="Pfam" id="PF08447">
    <property type="entry name" value="PAS_3"/>
    <property type="match status" value="2"/>
</dbReference>
<feature type="non-terminal residue" evidence="2">
    <location>
        <position position="1"/>
    </location>
</feature>
<evidence type="ECO:0000313" key="3">
    <source>
        <dbReference type="Proteomes" id="UP000198432"/>
    </source>
</evidence>
<feature type="domain" description="PAS" evidence="1">
    <location>
        <begin position="351"/>
        <end position="408"/>
    </location>
</feature>
<proteinExistence type="predicted"/>
<dbReference type="Proteomes" id="UP000198432">
    <property type="component" value="Unassembled WGS sequence"/>
</dbReference>
<organism evidence="2 3">
    <name type="scientific">Pontibacter ummariensis</name>
    <dbReference type="NCBI Taxonomy" id="1610492"/>
    <lineage>
        <taxon>Bacteria</taxon>
        <taxon>Pseudomonadati</taxon>
        <taxon>Bacteroidota</taxon>
        <taxon>Cytophagia</taxon>
        <taxon>Cytophagales</taxon>
        <taxon>Hymenobacteraceae</taxon>
        <taxon>Pontibacter</taxon>
    </lineage>
</organism>
<dbReference type="SMART" id="SM00091">
    <property type="entry name" value="PAS"/>
    <property type="match status" value="4"/>
</dbReference>
<accession>A0A239M477</accession>
<dbReference type="CDD" id="cd00130">
    <property type="entry name" value="PAS"/>
    <property type="match status" value="4"/>
</dbReference>
<dbReference type="InterPro" id="IPR035965">
    <property type="entry name" value="PAS-like_dom_sf"/>
</dbReference>
<dbReference type="Gene3D" id="3.30.450.20">
    <property type="entry name" value="PAS domain"/>
    <property type="match status" value="4"/>
</dbReference>
<dbReference type="InterPro" id="IPR001610">
    <property type="entry name" value="PAC"/>
</dbReference>
<dbReference type="NCBIfam" id="TIGR00229">
    <property type="entry name" value="sensory_box"/>
    <property type="match status" value="4"/>
</dbReference>
<dbReference type="PANTHER" id="PTHR44757">
    <property type="entry name" value="DIGUANYLATE CYCLASE DGCP"/>
    <property type="match status" value="1"/>
</dbReference>
<gene>
    <name evidence="2" type="ORF">SAMN06296052_1771</name>
</gene>
<keyword evidence="3" id="KW-1185">Reference proteome</keyword>
<sequence length="432" mass="48783">QGCFSYLSDACQGILGYSSEELTGKSYARYLIPEDVVRTREVAKSLLAGERLNNFTNTYFHKNGQQVHLRWSGFWSEEEEAFVCVARDVTEENLAQQKLREKDELHSALVEHGADIISLVDEEGNFLYRSGAGLALLGYSPVDLIGQSVFEFIHPADVAQAKAALTQLLTSKEPVTIAEFRFRTAAGEWRWLESTASNQLHSPSVRALVISSRDITERVESQLLQLERNQQFKSLFENHVDAVVYQNREGILLDANPATLSLLGMPKADVINRPFSEFLPTEVIPVCKSTLQEAFRGEPVRFEVAMPLEADTKYLDIIKIPVSVGGETIGVYSILRDVTEIHNAHQVIERQAEKLDTILSSVTDSFIALDKEWRFSYVNSVFAKQGGHNQEELLGKNIWEVFPRISPSKFRRQCEEAAKEGTAKHFEERYAY</sequence>
<dbReference type="PANTHER" id="PTHR44757:SF2">
    <property type="entry name" value="BIOFILM ARCHITECTURE MAINTENANCE PROTEIN MBAA"/>
    <property type="match status" value="1"/>
</dbReference>
<dbReference type="SUPFAM" id="SSF55785">
    <property type="entry name" value="PYP-like sensor domain (PAS domain)"/>
    <property type="match status" value="4"/>
</dbReference>
<evidence type="ECO:0000259" key="1">
    <source>
        <dbReference type="PROSITE" id="PS50112"/>
    </source>
</evidence>
<name>A0A239M477_9BACT</name>
<dbReference type="SMART" id="SM00086">
    <property type="entry name" value="PAC"/>
    <property type="match status" value="2"/>
</dbReference>
<dbReference type="Pfam" id="PF08448">
    <property type="entry name" value="PAS_4"/>
    <property type="match status" value="2"/>
</dbReference>